<keyword evidence="1" id="KW-0812">Transmembrane</keyword>
<dbReference type="Pfam" id="PF06912">
    <property type="entry name" value="DUF1275"/>
    <property type="match status" value="1"/>
</dbReference>
<dbReference type="AlphaFoldDB" id="A0A414J3A0"/>
<evidence type="ECO:0000313" key="2">
    <source>
        <dbReference type="EMBL" id="RHE38883.1"/>
    </source>
</evidence>
<name>A0A414J3A0_9FIRM</name>
<evidence type="ECO:0000256" key="1">
    <source>
        <dbReference type="SAM" id="Phobius"/>
    </source>
</evidence>
<feature type="transmembrane region" description="Helical" evidence="1">
    <location>
        <begin position="9"/>
        <end position="27"/>
    </location>
</feature>
<organism evidence="2 3">
    <name type="scientific">Blautia obeum</name>
    <dbReference type="NCBI Taxonomy" id="40520"/>
    <lineage>
        <taxon>Bacteria</taxon>
        <taxon>Bacillati</taxon>
        <taxon>Bacillota</taxon>
        <taxon>Clostridia</taxon>
        <taxon>Lachnospirales</taxon>
        <taxon>Lachnospiraceae</taxon>
        <taxon>Blautia</taxon>
    </lineage>
</organism>
<reference evidence="2 3" key="1">
    <citation type="submission" date="2018-08" db="EMBL/GenBank/DDBJ databases">
        <title>A genome reference for cultivated species of the human gut microbiota.</title>
        <authorList>
            <person name="Zou Y."/>
            <person name="Xue W."/>
            <person name="Luo G."/>
        </authorList>
    </citation>
    <scope>NUCLEOTIDE SEQUENCE [LARGE SCALE GENOMIC DNA]</scope>
    <source>
        <strain evidence="2 3">AM28-23</strain>
    </source>
</reference>
<evidence type="ECO:0000313" key="3">
    <source>
        <dbReference type="Proteomes" id="UP000283745"/>
    </source>
</evidence>
<feature type="transmembrane region" description="Helical" evidence="1">
    <location>
        <begin position="167"/>
        <end position="185"/>
    </location>
</feature>
<dbReference type="Proteomes" id="UP000283745">
    <property type="component" value="Unassembled WGS sequence"/>
</dbReference>
<proteinExistence type="predicted"/>
<dbReference type="PANTHER" id="PTHR37314:SF4">
    <property type="entry name" value="UPF0700 TRANSMEMBRANE PROTEIN YOAK"/>
    <property type="match status" value="1"/>
</dbReference>
<feature type="transmembrane region" description="Helical" evidence="1">
    <location>
        <begin position="197"/>
        <end position="216"/>
    </location>
</feature>
<protein>
    <submittedName>
        <fullName evidence="2">DUF1275 domain-containing protein</fullName>
    </submittedName>
</protein>
<dbReference type="EMBL" id="QSKF01000010">
    <property type="protein sequence ID" value="RHE38883.1"/>
    <property type="molecule type" value="Genomic_DNA"/>
</dbReference>
<sequence length="228" mass="25140">MDEATLERRLHLTMTLIGGFMGGYAILNRHDVFGSAQTGNMLSLAMDAVGHPDEQWFFRVLAMMIYIVSMAATVVISHKISKINQKRLSILIDGAVLLVIGFYPAEMNPFVALFPIFFATAFQWCSFKGADGFASSSIFSTNNLRQCVTGFTEYLCSKDTESLRRGIYFGKVLICFYGGAAIAFLSCKLLDLKGSWIAILPTVAAFVMCNAEYVLYDAPKKDILKASA</sequence>
<comment type="caution">
    <text evidence="2">The sequence shown here is derived from an EMBL/GenBank/DDBJ whole genome shotgun (WGS) entry which is preliminary data.</text>
</comment>
<feature type="transmembrane region" description="Helical" evidence="1">
    <location>
        <begin position="56"/>
        <end position="76"/>
    </location>
</feature>
<keyword evidence="1" id="KW-1133">Transmembrane helix</keyword>
<dbReference type="InterPro" id="IPR010699">
    <property type="entry name" value="DUF1275"/>
</dbReference>
<dbReference type="PANTHER" id="PTHR37314">
    <property type="entry name" value="SLR0142 PROTEIN"/>
    <property type="match status" value="1"/>
</dbReference>
<keyword evidence="1" id="KW-0472">Membrane</keyword>
<dbReference type="RefSeq" id="WP_118050557.1">
    <property type="nucleotide sequence ID" value="NZ_CABJFK010000010.1"/>
</dbReference>
<accession>A0A414J3A0</accession>
<gene>
    <name evidence="2" type="ORF">DW740_12820</name>
</gene>